<comment type="catalytic activity">
    <reaction evidence="2">
        <text>glycyl-tRNA(Ala) + H2O = tRNA(Ala) + glycine + H(+)</text>
        <dbReference type="Rhea" id="RHEA:53744"/>
        <dbReference type="Rhea" id="RHEA-COMP:9657"/>
        <dbReference type="Rhea" id="RHEA-COMP:13640"/>
        <dbReference type="ChEBI" id="CHEBI:15377"/>
        <dbReference type="ChEBI" id="CHEBI:15378"/>
        <dbReference type="ChEBI" id="CHEBI:57305"/>
        <dbReference type="ChEBI" id="CHEBI:78442"/>
        <dbReference type="ChEBI" id="CHEBI:78522"/>
    </reaction>
</comment>
<protein>
    <recommendedName>
        <fullName evidence="2">D-aminoacyl-tRNA deacylase</fullName>
        <shortName evidence="2">DTD</shortName>
        <ecNumber evidence="2">3.1.1.96</ecNumber>
    </recommendedName>
    <alternativeName>
        <fullName evidence="2">Gly-tRNA(Ala) deacylase</fullName>
        <ecNumber evidence="2">3.1.1.-</ecNumber>
    </alternativeName>
</protein>
<comment type="similarity">
    <text evidence="1 2">Belongs to the DTD family.</text>
</comment>
<dbReference type="Gene3D" id="3.50.80.10">
    <property type="entry name" value="D-tyrosyl-tRNA(Tyr) deacylase"/>
    <property type="match status" value="1"/>
</dbReference>
<reference evidence="4" key="1">
    <citation type="journal article" date="2019" name="Int. J. Syst. Evol. Microbiol.">
        <title>The Global Catalogue of Microorganisms (GCM) 10K type strain sequencing project: providing services to taxonomists for standard genome sequencing and annotation.</title>
        <authorList>
            <consortium name="The Broad Institute Genomics Platform"/>
            <consortium name="The Broad Institute Genome Sequencing Center for Infectious Disease"/>
            <person name="Wu L."/>
            <person name="Ma J."/>
        </authorList>
    </citation>
    <scope>NUCLEOTIDE SEQUENCE [LARGE SCALE GENOMIC DNA]</scope>
    <source>
        <strain evidence="4">CGMCC 1.16306</strain>
    </source>
</reference>
<dbReference type="InterPro" id="IPR023509">
    <property type="entry name" value="DTD-like_sf"/>
</dbReference>
<comment type="function">
    <text evidence="2">An aminoacyl-tRNA editing enzyme that deacylates mischarged D-aminoacyl-tRNAs. Also deacylates mischarged glycyl-tRNA(Ala), protecting cells against glycine mischarging by AlaRS. Acts via tRNA-based rather than protein-based catalysis; rejects L-amino acids rather than detecting D-amino acids in the active site. By recycling D-aminoacyl-tRNA to D-amino acids and free tRNA molecules, this enzyme counteracts the toxicity associated with the formation of D-aminoacyl-tRNA entities in vivo and helps enforce protein L-homochirality.</text>
</comment>
<dbReference type="PANTHER" id="PTHR10472">
    <property type="entry name" value="D-TYROSYL-TRNA TYR DEACYLASE"/>
    <property type="match status" value="1"/>
</dbReference>
<comment type="domain">
    <text evidence="2">A Gly-cisPro motif from one monomer fits into the active site of the other monomer to allow specific chiral rejection of L-amino acids.</text>
</comment>
<organism evidence="3 4">
    <name type="scientific">Jejudonia soesokkakensis</name>
    <dbReference type="NCBI Taxonomy" id="1323432"/>
    <lineage>
        <taxon>Bacteria</taxon>
        <taxon>Pseudomonadati</taxon>
        <taxon>Bacteroidota</taxon>
        <taxon>Flavobacteriia</taxon>
        <taxon>Flavobacteriales</taxon>
        <taxon>Flavobacteriaceae</taxon>
        <taxon>Jejudonia</taxon>
    </lineage>
</organism>
<dbReference type="SUPFAM" id="SSF69500">
    <property type="entry name" value="DTD-like"/>
    <property type="match status" value="1"/>
</dbReference>
<dbReference type="InterPro" id="IPR003732">
    <property type="entry name" value="Daa-tRNA_deacyls_DTD"/>
</dbReference>
<comment type="caution">
    <text evidence="3">The sequence shown here is derived from an EMBL/GenBank/DDBJ whole genome shotgun (WGS) entry which is preliminary data.</text>
</comment>
<keyword evidence="2" id="KW-0694">RNA-binding</keyword>
<dbReference type="Pfam" id="PF02580">
    <property type="entry name" value="Tyr_Deacylase"/>
    <property type="match status" value="1"/>
</dbReference>
<feature type="short sequence motif" description="Gly-cisPro motif, important for rejection of L-amino acids" evidence="2">
    <location>
        <begin position="138"/>
        <end position="139"/>
    </location>
</feature>
<keyword evidence="4" id="KW-1185">Reference proteome</keyword>
<dbReference type="PANTHER" id="PTHR10472:SF5">
    <property type="entry name" value="D-AMINOACYL-TRNA DEACYLASE 1"/>
    <property type="match status" value="1"/>
</dbReference>
<proteinExistence type="inferred from homology"/>
<gene>
    <name evidence="2 3" type="primary">dtd</name>
    <name evidence="3" type="ORF">ACFQO1_03625</name>
</gene>
<evidence type="ECO:0000313" key="3">
    <source>
        <dbReference type="EMBL" id="MFC7356765.1"/>
    </source>
</evidence>
<dbReference type="EC" id="3.1.1.-" evidence="2"/>
<evidence type="ECO:0000256" key="2">
    <source>
        <dbReference type="HAMAP-Rule" id="MF_00518"/>
    </source>
</evidence>
<dbReference type="Proteomes" id="UP001596415">
    <property type="component" value="Unassembled WGS sequence"/>
</dbReference>
<dbReference type="EC" id="3.1.1.96" evidence="2"/>
<evidence type="ECO:0000313" key="4">
    <source>
        <dbReference type="Proteomes" id="UP001596415"/>
    </source>
</evidence>
<dbReference type="HAMAP" id="MF_00518">
    <property type="entry name" value="Deacylase_Dtd"/>
    <property type="match status" value="1"/>
</dbReference>
<dbReference type="GO" id="GO:0051499">
    <property type="term" value="F:D-aminoacyl-tRNA deacylase activity"/>
    <property type="evidence" value="ECO:0007669"/>
    <property type="project" value="UniProtKB-EC"/>
</dbReference>
<comment type="subcellular location">
    <subcellularLocation>
        <location evidence="2">Cytoplasm</location>
    </subcellularLocation>
</comment>
<comment type="catalytic activity">
    <reaction evidence="2">
        <text>a D-aminoacyl-tRNA + H2O = a tRNA + a D-alpha-amino acid + H(+)</text>
        <dbReference type="Rhea" id="RHEA:13953"/>
        <dbReference type="Rhea" id="RHEA-COMP:10123"/>
        <dbReference type="Rhea" id="RHEA-COMP:10124"/>
        <dbReference type="ChEBI" id="CHEBI:15377"/>
        <dbReference type="ChEBI" id="CHEBI:15378"/>
        <dbReference type="ChEBI" id="CHEBI:59871"/>
        <dbReference type="ChEBI" id="CHEBI:78442"/>
        <dbReference type="ChEBI" id="CHEBI:79333"/>
        <dbReference type="EC" id="3.1.1.96"/>
    </reaction>
</comment>
<dbReference type="NCBIfam" id="TIGR00256">
    <property type="entry name" value="D-aminoacyl-tRNA deacylase"/>
    <property type="match status" value="1"/>
</dbReference>
<evidence type="ECO:0000256" key="1">
    <source>
        <dbReference type="ARBA" id="ARBA00009673"/>
    </source>
</evidence>
<name>A0ABW2MSB2_9FLAO</name>
<accession>A0ABW2MSB2</accession>
<keyword evidence="2" id="KW-0963">Cytoplasm</keyword>
<keyword evidence="2 3" id="KW-0378">Hydrolase</keyword>
<dbReference type="RefSeq" id="WP_380216609.1">
    <property type="nucleotide sequence ID" value="NZ_JBHTBN010000001.1"/>
</dbReference>
<dbReference type="CDD" id="cd00563">
    <property type="entry name" value="Dtyr_deacylase"/>
    <property type="match status" value="1"/>
</dbReference>
<dbReference type="EMBL" id="JBHTBN010000001">
    <property type="protein sequence ID" value="MFC7356765.1"/>
    <property type="molecule type" value="Genomic_DNA"/>
</dbReference>
<comment type="subunit">
    <text evidence="2">Homodimer.</text>
</comment>
<keyword evidence="2" id="KW-0820">tRNA-binding</keyword>
<sequence length="150" mass="16680">MKVVLQRVKKASVTVEDKIIGAIDHGFLILLGIEHEDTEEDIEWLTGKIARLRVFADEKDAMNNSIQDVNGDCLVVSQFTLHASTKKGNRPSFIKAARPEIAIPLYEAFVKQLEQETGKRVQTGEFGAMMDVSLINDGPVTIVINSKKKE</sequence>